<comment type="caution">
    <text evidence="2">The sequence shown here is derived from an EMBL/GenBank/DDBJ whole genome shotgun (WGS) entry which is preliminary data.</text>
</comment>
<evidence type="ECO:0000256" key="1">
    <source>
        <dbReference type="SAM" id="Phobius"/>
    </source>
</evidence>
<sequence length="95" mass="9983">MNTENEGVRKTYSGKKQRNQILIVVIFGSGVLLFTLMTAFPDAASIFAFSGLALMITSAVLAVINTTTEGKKGRALAAVAVFAALGFLVASFLIP</sequence>
<feature type="transmembrane region" description="Helical" evidence="1">
    <location>
        <begin position="21"/>
        <end position="40"/>
    </location>
</feature>
<dbReference type="Proteomes" id="UP001230145">
    <property type="component" value="Unassembled WGS sequence"/>
</dbReference>
<keyword evidence="1" id="KW-1133">Transmembrane helix</keyword>
<feature type="transmembrane region" description="Helical" evidence="1">
    <location>
        <begin position="46"/>
        <end position="64"/>
    </location>
</feature>
<keyword evidence="3" id="KW-1185">Reference proteome</keyword>
<evidence type="ECO:0008006" key="4">
    <source>
        <dbReference type="Google" id="ProtNLM"/>
    </source>
</evidence>
<reference evidence="2 3" key="1">
    <citation type="submission" date="2023-07" db="EMBL/GenBank/DDBJ databases">
        <title>Sequencing the genomes of 1000 actinobacteria strains.</title>
        <authorList>
            <person name="Klenk H.-P."/>
        </authorList>
    </citation>
    <scope>NUCLEOTIDE SEQUENCE [LARGE SCALE GENOMIC DNA]</scope>
    <source>
        <strain evidence="2 3">DSM 19515</strain>
    </source>
</reference>
<protein>
    <recommendedName>
        <fullName evidence="4">DUF3953 domain-containing protein</fullName>
    </recommendedName>
</protein>
<organism evidence="2 3">
    <name type="scientific">Trueperella abortisuis</name>
    <dbReference type="NCBI Taxonomy" id="445930"/>
    <lineage>
        <taxon>Bacteria</taxon>
        <taxon>Bacillati</taxon>
        <taxon>Actinomycetota</taxon>
        <taxon>Actinomycetes</taxon>
        <taxon>Actinomycetales</taxon>
        <taxon>Actinomycetaceae</taxon>
        <taxon>Trueperella</taxon>
    </lineage>
</organism>
<keyword evidence="1" id="KW-0812">Transmembrane</keyword>
<keyword evidence="1" id="KW-0472">Membrane</keyword>
<evidence type="ECO:0000313" key="3">
    <source>
        <dbReference type="Proteomes" id="UP001230145"/>
    </source>
</evidence>
<dbReference type="EMBL" id="JAUSQL010000001">
    <property type="protein sequence ID" value="MDP9831402.1"/>
    <property type="molecule type" value="Genomic_DNA"/>
</dbReference>
<name>A0ABT9PFB0_9ACTO</name>
<dbReference type="RefSeq" id="WP_296931863.1">
    <property type="nucleotide sequence ID" value="NZ_CP133407.1"/>
</dbReference>
<accession>A0ABT9PFB0</accession>
<feature type="transmembrane region" description="Helical" evidence="1">
    <location>
        <begin position="76"/>
        <end position="94"/>
    </location>
</feature>
<gene>
    <name evidence="2" type="ORF">J2S45_000081</name>
</gene>
<proteinExistence type="predicted"/>
<evidence type="ECO:0000313" key="2">
    <source>
        <dbReference type="EMBL" id="MDP9831402.1"/>
    </source>
</evidence>